<proteinExistence type="predicted"/>
<sequence length="131" mass="14175">MNSVEATRTTEPTGSGPERAHRLGRLGAWCYDHRRIVLLGWIIGLIAVIGLASTLGSRFEDDFGGAGQSQQARELLRQRFPTQLGDTARVVFHASGSLDGSGGRIDNALDMIRPLPSVVTSSWAASRSAWR</sequence>
<reference evidence="2 3" key="1">
    <citation type="submission" date="2019-10" db="EMBL/GenBank/DDBJ databases">
        <title>Nocardia macrotermitis sp. nov. and Nocardia aurantia sp. nov., isolated from the gut of fungus growing-termite Macrotermes natalensis.</title>
        <authorList>
            <person name="Benndorf R."/>
            <person name="Schwitalla J."/>
            <person name="Martin K."/>
            <person name="De Beer W."/>
            <person name="Kaster A.-K."/>
            <person name="Vollmers J."/>
            <person name="Poulsen M."/>
            <person name="Beemelmanns C."/>
        </authorList>
    </citation>
    <scope>NUCLEOTIDE SEQUENCE [LARGE SCALE GENOMIC DNA]</scope>
    <source>
        <strain evidence="2 3">RB56</strain>
    </source>
</reference>
<dbReference type="AlphaFoldDB" id="A0A7K0DZV5"/>
<keyword evidence="1" id="KW-0472">Membrane</keyword>
<dbReference type="Proteomes" id="UP000431401">
    <property type="component" value="Unassembled WGS sequence"/>
</dbReference>
<evidence type="ECO:0000313" key="3">
    <source>
        <dbReference type="Proteomes" id="UP000431401"/>
    </source>
</evidence>
<name>A0A7K0DZV5_9NOCA</name>
<accession>A0A7K0DZV5</accession>
<evidence type="ECO:0000256" key="1">
    <source>
        <dbReference type="SAM" id="Phobius"/>
    </source>
</evidence>
<keyword evidence="3" id="KW-1185">Reference proteome</keyword>
<evidence type="ECO:0000313" key="2">
    <source>
        <dbReference type="EMBL" id="MQY31360.1"/>
    </source>
</evidence>
<keyword evidence="1" id="KW-1133">Transmembrane helix</keyword>
<gene>
    <name evidence="2" type="ORF">NRB56_69690</name>
</gene>
<keyword evidence="1" id="KW-0812">Transmembrane</keyword>
<organism evidence="2 3">
    <name type="scientific">Nocardia aurantia</name>
    <dbReference type="NCBI Taxonomy" id="2585199"/>
    <lineage>
        <taxon>Bacteria</taxon>
        <taxon>Bacillati</taxon>
        <taxon>Actinomycetota</taxon>
        <taxon>Actinomycetes</taxon>
        <taxon>Mycobacteriales</taxon>
        <taxon>Nocardiaceae</taxon>
        <taxon>Nocardia</taxon>
    </lineage>
</organism>
<dbReference type="RefSeq" id="WP_194291101.1">
    <property type="nucleotide sequence ID" value="NZ_WEGI01000018.1"/>
</dbReference>
<dbReference type="EMBL" id="WEGI01000018">
    <property type="protein sequence ID" value="MQY31360.1"/>
    <property type="molecule type" value="Genomic_DNA"/>
</dbReference>
<protein>
    <recommendedName>
        <fullName evidence="4">Membrane transport protein MMPL domain-containing protein</fullName>
    </recommendedName>
</protein>
<comment type="caution">
    <text evidence="2">The sequence shown here is derived from an EMBL/GenBank/DDBJ whole genome shotgun (WGS) entry which is preliminary data.</text>
</comment>
<feature type="transmembrane region" description="Helical" evidence="1">
    <location>
        <begin position="36"/>
        <end position="55"/>
    </location>
</feature>
<evidence type="ECO:0008006" key="4">
    <source>
        <dbReference type="Google" id="ProtNLM"/>
    </source>
</evidence>